<evidence type="ECO:0000256" key="8">
    <source>
        <dbReference type="ARBA" id="ARBA00023299"/>
    </source>
</evidence>
<keyword evidence="7" id="KW-0460">Magnesium</keyword>
<evidence type="ECO:0000256" key="5">
    <source>
        <dbReference type="ARBA" id="ARBA00022723"/>
    </source>
</evidence>
<evidence type="ECO:0000313" key="11">
    <source>
        <dbReference type="EMBL" id="PWJ39279.1"/>
    </source>
</evidence>
<dbReference type="PANTHER" id="PTHR43344">
    <property type="entry name" value="PHOSPHOSERINE PHOSPHATASE"/>
    <property type="match status" value="1"/>
</dbReference>
<protein>
    <recommendedName>
        <fullName evidence="3">phosphoserine phosphatase</fullName>
        <ecNumber evidence="3">3.1.3.3</ecNumber>
    </recommendedName>
</protein>
<evidence type="ECO:0000256" key="1">
    <source>
        <dbReference type="ARBA" id="ARBA00001946"/>
    </source>
</evidence>
<proteinExistence type="predicted"/>
<name>A0A315ZUG3_SEDFL</name>
<keyword evidence="8" id="KW-0718">Serine biosynthesis</keyword>
<evidence type="ECO:0000256" key="7">
    <source>
        <dbReference type="ARBA" id="ARBA00022842"/>
    </source>
</evidence>
<dbReference type="InterPro" id="IPR023214">
    <property type="entry name" value="HAD_sf"/>
</dbReference>
<evidence type="ECO:0000256" key="3">
    <source>
        <dbReference type="ARBA" id="ARBA00012640"/>
    </source>
</evidence>
<dbReference type="GO" id="GO:0006564">
    <property type="term" value="P:L-serine biosynthetic process"/>
    <property type="evidence" value="ECO:0007669"/>
    <property type="project" value="UniProtKB-KW"/>
</dbReference>
<dbReference type="EMBL" id="QGDO01000006">
    <property type="protein sequence ID" value="PWJ39279.1"/>
    <property type="molecule type" value="Genomic_DNA"/>
</dbReference>
<keyword evidence="4" id="KW-0028">Amino-acid biosynthesis</keyword>
<sequence length="213" mass="23867">MNKHIAVFDIDGTLRQVVDPWMLLHNHLNTAEKGAEIYKAWAANEISYDRMCELDVALWKGISKEKMLEALATNPIRKGAKELVSWFKERGITCIGISTGLSFLNEITAKELGLDEVYSNEVLFENGICTGQMNIHVREESKDETLVNALKKHQIDGDVFAFGDGPADVKLFLNADFSVAVFPRNEKIAECADIVVAEEPLHTVLEQLEETFV</sequence>
<dbReference type="GO" id="GO:0005737">
    <property type="term" value="C:cytoplasm"/>
    <property type="evidence" value="ECO:0007669"/>
    <property type="project" value="TreeGrafter"/>
</dbReference>
<keyword evidence="6" id="KW-0378">Hydrolase</keyword>
<dbReference type="GO" id="GO:0000287">
    <property type="term" value="F:magnesium ion binding"/>
    <property type="evidence" value="ECO:0007669"/>
    <property type="project" value="TreeGrafter"/>
</dbReference>
<dbReference type="SUPFAM" id="SSF56784">
    <property type="entry name" value="HAD-like"/>
    <property type="match status" value="1"/>
</dbReference>
<evidence type="ECO:0000256" key="9">
    <source>
        <dbReference type="ARBA" id="ARBA00048138"/>
    </source>
</evidence>
<dbReference type="RefSeq" id="WP_158281537.1">
    <property type="nucleotide sequence ID" value="NZ_QGDO01000006.1"/>
</dbReference>
<gene>
    <name evidence="11" type="ORF">BC781_106180</name>
</gene>
<dbReference type="PANTHER" id="PTHR43344:SF2">
    <property type="entry name" value="PHOSPHOSERINE PHOSPHATASE"/>
    <property type="match status" value="1"/>
</dbReference>
<comment type="catalytic activity">
    <reaction evidence="9">
        <text>O-phospho-L-serine + H2O = L-serine + phosphate</text>
        <dbReference type="Rhea" id="RHEA:21208"/>
        <dbReference type="ChEBI" id="CHEBI:15377"/>
        <dbReference type="ChEBI" id="CHEBI:33384"/>
        <dbReference type="ChEBI" id="CHEBI:43474"/>
        <dbReference type="ChEBI" id="CHEBI:57524"/>
        <dbReference type="EC" id="3.1.3.3"/>
    </reaction>
</comment>
<evidence type="ECO:0000256" key="2">
    <source>
        <dbReference type="ARBA" id="ARBA00005135"/>
    </source>
</evidence>
<evidence type="ECO:0000313" key="12">
    <source>
        <dbReference type="Proteomes" id="UP000245535"/>
    </source>
</evidence>
<comment type="catalytic activity">
    <reaction evidence="10">
        <text>O-phospho-D-serine + H2O = D-serine + phosphate</text>
        <dbReference type="Rhea" id="RHEA:24873"/>
        <dbReference type="ChEBI" id="CHEBI:15377"/>
        <dbReference type="ChEBI" id="CHEBI:35247"/>
        <dbReference type="ChEBI" id="CHEBI:43474"/>
        <dbReference type="ChEBI" id="CHEBI:58680"/>
        <dbReference type="EC" id="3.1.3.3"/>
    </reaction>
</comment>
<accession>A0A315ZUG3</accession>
<keyword evidence="12" id="KW-1185">Reference proteome</keyword>
<keyword evidence="5" id="KW-0479">Metal-binding</keyword>
<dbReference type="Pfam" id="PF12710">
    <property type="entry name" value="HAD"/>
    <property type="match status" value="1"/>
</dbReference>
<dbReference type="Proteomes" id="UP000245535">
    <property type="component" value="Unassembled WGS sequence"/>
</dbReference>
<organism evidence="11 12">
    <name type="scientific">Sediminitomix flava</name>
    <dbReference type="NCBI Taxonomy" id="379075"/>
    <lineage>
        <taxon>Bacteria</taxon>
        <taxon>Pseudomonadati</taxon>
        <taxon>Bacteroidota</taxon>
        <taxon>Cytophagia</taxon>
        <taxon>Cytophagales</taxon>
        <taxon>Flammeovirgaceae</taxon>
        <taxon>Sediminitomix</taxon>
    </lineage>
</organism>
<dbReference type="GO" id="GO:0036424">
    <property type="term" value="F:L-phosphoserine phosphatase activity"/>
    <property type="evidence" value="ECO:0007669"/>
    <property type="project" value="TreeGrafter"/>
</dbReference>
<comment type="caution">
    <text evidence="11">The sequence shown here is derived from an EMBL/GenBank/DDBJ whole genome shotgun (WGS) entry which is preliminary data.</text>
</comment>
<dbReference type="AlphaFoldDB" id="A0A315ZUG3"/>
<evidence type="ECO:0000256" key="4">
    <source>
        <dbReference type="ARBA" id="ARBA00022605"/>
    </source>
</evidence>
<dbReference type="InterPro" id="IPR050582">
    <property type="entry name" value="HAD-like_SerB"/>
</dbReference>
<dbReference type="OrthoDB" id="9797819at2"/>
<evidence type="ECO:0000256" key="10">
    <source>
        <dbReference type="ARBA" id="ARBA00048523"/>
    </source>
</evidence>
<dbReference type="Gene3D" id="3.40.50.1000">
    <property type="entry name" value="HAD superfamily/HAD-like"/>
    <property type="match status" value="1"/>
</dbReference>
<comment type="cofactor">
    <cofactor evidence="1">
        <name>Mg(2+)</name>
        <dbReference type="ChEBI" id="CHEBI:18420"/>
    </cofactor>
</comment>
<dbReference type="InterPro" id="IPR036412">
    <property type="entry name" value="HAD-like_sf"/>
</dbReference>
<dbReference type="NCBIfam" id="TIGR01488">
    <property type="entry name" value="HAD-SF-IB"/>
    <property type="match status" value="1"/>
</dbReference>
<dbReference type="EC" id="3.1.3.3" evidence="3"/>
<reference evidence="11 12" key="1">
    <citation type="submission" date="2018-03" db="EMBL/GenBank/DDBJ databases">
        <title>Genomic Encyclopedia of Archaeal and Bacterial Type Strains, Phase II (KMG-II): from individual species to whole genera.</title>
        <authorList>
            <person name="Goeker M."/>
        </authorList>
    </citation>
    <scope>NUCLEOTIDE SEQUENCE [LARGE SCALE GENOMIC DNA]</scope>
    <source>
        <strain evidence="11 12">DSM 28229</strain>
    </source>
</reference>
<evidence type="ECO:0000256" key="6">
    <source>
        <dbReference type="ARBA" id="ARBA00022801"/>
    </source>
</evidence>
<comment type="pathway">
    <text evidence="2">Amino-acid biosynthesis; L-serine biosynthesis; L-serine from 3-phospho-D-glycerate: step 3/3.</text>
</comment>